<gene>
    <name evidence="11" type="ORF">XELAEV_18021572mg</name>
</gene>
<keyword evidence="8" id="KW-0325">Glycoprotein</keyword>
<dbReference type="InterPro" id="IPR050174">
    <property type="entry name" value="Protocadherin/Cadherin-CA"/>
</dbReference>
<evidence type="ECO:0000256" key="5">
    <source>
        <dbReference type="ARBA" id="ARBA00022889"/>
    </source>
</evidence>
<evidence type="ECO:0000259" key="10">
    <source>
        <dbReference type="PROSITE" id="PS50268"/>
    </source>
</evidence>
<dbReference type="InterPro" id="IPR002126">
    <property type="entry name" value="Cadherin-like_dom"/>
</dbReference>
<dbReference type="SUPFAM" id="SSF49313">
    <property type="entry name" value="Cadherin-like"/>
    <property type="match status" value="4"/>
</dbReference>
<keyword evidence="4 9" id="KW-0106">Calcium</keyword>
<feature type="non-terminal residue" evidence="11">
    <location>
        <position position="1"/>
    </location>
</feature>
<evidence type="ECO:0000256" key="6">
    <source>
        <dbReference type="ARBA" id="ARBA00022989"/>
    </source>
</evidence>
<evidence type="ECO:0000256" key="4">
    <source>
        <dbReference type="ARBA" id="ARBA00022837"/>
    </source>
</evidence>
<dbReference type="InterPro" id="IPR020894">
    <property type="entry name" value="Cadherin_CS"/>
</dbReference>
<dbReference type="OMA" id="YFHIKVR"/>
<dbReference type="FunFam" id="2.60.40.60:FF:000129">
    <property type="entry name" value="protocadherin alpha-C2 isoform X1"/>
    <property type="match status" value="1"/>
</dbReference>
<keyword evidence="3" id="KW-0677">Repeat</keyword>
<dbReference type="FunFam" id="2.60.40.60:FF:000002">
    <property type="entry name" value="Protocadherin alpha 2"/>
    <property type="match status" value="1"/>
</dbReference>
<accession>A0A974D9F5</accession>
<dbReference type="GO" id="GO:0007156">
    <property type="term" value="P:homophilic cell adhesion via plasma membrane adhesion molecules"/>
    <property type="evidence" value="ECO:0007669"/>
    <property type="project" value="InterPro"/>
</dbReference>
<dbReference type="Pfam" id="PF00028">
    <property type="entry name" value="Cadherin"/>
    <property type="match status" value="2"/>
</dbReference>
<protein>
    <recommendedName>
        <fullName evidence="10">Cadherin domain-containing protein</fullName>
    </recommendedName>
</protein>
<keyword evidence="7" id="KW-0472">Membrane</keyword>
<keyword evidence="2" id="KW-0812">Transmembrane</keyword>
<dbReference type="PROSITE" id="PS00232">
    <property type="entry name" value="CADHERIN_1"/>
    <property type="match status" value="2"/>
</dbReference>
<dbReference type="PROSITE" id="PS50268">
    <property type="entry name" value="CADHERIN_2"/>
    <property type="match status" value="4"/>
</dbReference>
<reference evidence="12" key="1">
    <citation type="journal article" date="2016" name="Nature">
        <title>Genome evolution in the allotetraploid frog Xenopus laevis.</title>
        <authorList>
            <person name="Session A.M."/>
            <person name="Uno Y."/>
            <person name="Kwon T."/>
            <person name="Chapman J.A."/>
            <person name="Toyoda A."/>
            <person name="Takahashi S."/>
            <person name="Fukui A."/>
            <person name="Hikosaka A."/>
            <person name="Suzuki A."/>
            <person name="Kondo M."/>
            <person name="van Heeringen S.J."/>
            <person name="Quigley I."/>
            <person name="Heinz S."/>
            <person name="Ogino H."/>
            <person name="Ochi H."/>
            <person name="Hellsten U."/>
            <person name="Lyons J.B."/>
            <person name="Simakov O."/>
            <person name="Putnam N."/>
            <person name="Stites J."/>
            <person name="Kuroki Y."/>
            <person name="Tanaka T."/>
            <person name="Michiue T."/>
            <person name="Watanabe M."/>
            <person name="Bogdanovic O."/>
            <person name="Lister R."/>
            <person name="Georgiou G."/>
            <person name="Paranjpe S.S."/>
            <person name="van Kruijsbergen I."/>
            <person name="Shu S."/>
            <person name="Carlson J."/>
            <person name="Kinoshita T."/>
            <person name="Ohta Y."/>
            <person name="Mawaribuchi S."/>
            <person name="Jenkins J."/>
            <person name="Grimwood J."/>
            <person name="Schmutz J."/>
            <person name="Mitros T."/>
            <person name="Mozaffari S.V."/>
            <person name="Suzuki Y."/>
            <person name="Haramoto Y."/>
            <person name="Yamamoto T.S."/>
            <person name="Takagi C."/>
            <person name="Heald R."/>
            <person name="Miller K."/>
            <person name="Haudenschild C."/>
            <person name="Kitzman J."/>
            <person name="Nakayama T."/>
            <person name="Izutsu Y."/>
            <person name="Robert J."/>
            <person name="Fortriede J."/>
            <person name="Burns K."/>
            <person name="Lotay V."/>
            <person name="Karimi K."/>
            <person name="Yasuoka Y."/>
            <person name="Dichmann D.S."/>
            <person name="Flajnik M.F."/>
            <person name="Houston D.W."/>
            <person name="Shendure J."/>
            <person name="DuPasquier L."/>
            <person name="Vize P.D."/>
            <person name="Zorn A.M."/>
            <person name="Ito M."/>
            <person name="Marcotte E.M."/>
            <person name="Wallingford J.B."/>
            <person name="Ito Y."/>
            <person name="Asashima M."/>
            <person name="Ueno N."/>
            <person name="Matsuda Y."/>
            <person name="Veenstra G.J."/>
            <person name="Fujiyama A."/>
            <person name="Harland R.M."/>
            <person name="Taira M."/>
            <person name="Rokhsar D.S."/>
        </authorList>
    </citation>
    <scope>NUCLEOTIDE SEQUENCE [LARGE SCALE GENOMIC DNA]</scope>
    <source>
        <strain evidence="12">J</strain>
    </source>
</reference>
<evidence type="ECO:0000256" key="8">
    <source>
        <dbReference type="ARBA" id="ARBA00023180"/>
    </source>
</evidence>
<evidence type="ECO:0000256" key="1">
    <source>
        <dbReference type="ARBA" id="ARBA00004167"/>
    </source>
</evidence>
<sequence length="457" mass="50708">IEIQDINDNSPTFLKDKINLEITELTHPGCAYNISKNEYFALNVKTSSDGRKIPELVLEKPLDREKQSALQIVLTALDGGILARTGISVIKIVISDINNNAPLFSKELYQVRLPESAPVNTLVIHINDTDADEGVNGHITYYFSRITKAAQQKFTIDSQTGEIRTKGTLDFEITKAYELIVEAQDGGGLFSNAKVVIQIVDSNDNAPEIILTSVSNSIPEDSVPGTLIALIHIQDKDSGENSYVYCQLIDPLPFEIISSSSNYFKLLNTSSLDREEMHEYNITIKASDTGSPPLSTTKTIELVLLDVNDNPPVFDQAIVLYIFKKNNRSGSSVFQVQASDPDLDNNAKITYLVVNTNTDSFPVSSYISINSTMGVLYAQRPRPTFPTNFHNATLTLPYWYDVCVALDSTEKEFAFLRPVQNVPTENLIDIDDSGIGHKSLNDSSFDINDQVRVFYCV</sequence>
<dbReference type="CDD" id="cd11304">
    <property type="entry name" value="Cadherin_repeat"/>
    <property type="match status" value="4"/>
</dbReference>
<organism evidence="11 12">
    <name type="scientific">Xenopus laevis</name>
    <name type="common">African clawed frog</name>
    <dbReference type="NCBI Taxonomy" id="8355"/>
    <lineage>
        <taxon>Eukaryota</taxon>
        <taxon>Metazoa</taxon>
        <taxon>Chordata</taxon>
        <taxon>Craniata</taxon>
        <taxon>Vertebrata</taxon>
        <taxon>Euteleostomi</taxon>
        <taxon>Amphibia</taxon>
        <taxon>Batrachia</taxon>
        <taxon>Anura</taxon>
        <taxon>Pipoidea</taxon>
        <taxon>Pipidae</taxon>
        <taxon>Xenopodinae</taxon>
        <taxon>Xenopus</taxon>
        <taxon>Xenopus</taxon>
    </lineage>
</organism>
<dbReference type="GO" id="GO:0005886">
    <property type="term" value="C:plasma membrane"/>
    <property type="evidence" value="ECO:0007669"/>
    <property type="project" value="InterPro"/>
</dbReference>
<feature type="domain" description="Cadherin" evidence="10">
    <location>
        <begin position="210"/>
        <end position="314"/>
    </location>
</feature>
<feature type="domain" description="Cadherin" evidence="10">
    <location>
        <begin position="315"/>
        <end position="381"/>
    </location>
</feature>
<dbReference type="AlphaFoldDB" id="A0A974D9F5"/>
<keyword evidence="6" id="KW-1133">Transmembrane helix</keyword>
<dbReference type="PRINTS" id="PR00205">
    <property type="entry name" value="CADHERIN"/>
</dbReference>
<feature type="domain" description="Cadherin" evidence="10">
    <location>
        <begin position="105"/>
        <end position="209"/>
    </location>
</feature>
<evidence type="ECO:0000313" key="11">
    <source>
        <dbReference type="EMBL" id="OCT87869.1"/>
    </source>
</evidence>
<dbReference type="EMBL" id="CM004471">
    <property type="protein sequence ID" value="OCT87869.1"/>
    <property type="molecule type" value="Genomic_DNA"/>
</dbReference>
<dbReference type="Gene3D" id="2.60.40.60">
    <property type="entry name" value="Cadherins"/>
    <property type="match status" value="4"/>
</dbReference>
<dbReference type="PANTHER" id="PTHR24028">
    <property type="entry name" value="CADHERIN-87A"/>
    <property type="match status" value="1"/>
</dbReference>
<proteinExistence type="predicted"/>
<name>A0A974D9F5_XENLA</name>
<dbReference type="PANTHER" id="PTHR24028:SF73">
    <property type="entry name" value="PROTOCADHERIN GAMMA-B3-RELATED"/>
    <property type="match status" value="1"/>
</dbReference>
<evidence type="ECO:0000256" key="9">
    <source>
        <dbReference type="PROSITE-ProRule" id="PRU00043"/>
    </source>
</evidence>
<dbReference type="InterPro" id="IPR015919">
    <property type="entry name" value="Cadherin-like_sf"/>
</dbReference>
<dbReference type="GO" id="GO:0005509">
    <property type="term" value="F:calcium ion binding"/>
    <property type="evidence" value="ECO:0007669"/>
    <property type="project" value="UniProtKB-UniRule"/>
</dbReference>
<feature type="domain" description="Cadherin" evidence="10">
    <location>
        <begin position="32"/>
        <end position="104"/>
    </location>
</feature>
<evidence type="ECO:0000256" key="7">
    <source>
        <dbReference type="ARBA" id="ARBA00023136"/>
    </source>
</evidence>
<evidence type="ECO:0000313" key="12">
    <source>
        <dbReference type="Proteomes" id="UP000694892"/>
    </source>
</evidence>
<comment type="subcellular location">
    <subcellularLocation>
        <location evidence="1">Membrane</location>
        <topology evidence="1">Single-pass membrane protein</topology>
    </subcellularLocation>
</comment>
<keyword evidence="5" id="KW-0130">Cell adhesion</keyword>
<dbReference type="SMART" id="SM00112">
    <property type="entry name" value="CA"/>
    <property type="match status" value="3"/>
</dbReference>
<dbReference type="Proteomes" id="UP000694892">
    <property type="component" value="Chromosome 3S"/>
</dbReference>
<evidence type="ECO:0000256" key="2">
    <source>
        <dbReference type="ARBA" id="ARBA00022692"/>
    </source>
</evidence>
<evidence type="ECO:0000256" key="3">
    <source>
        <dbReference type="ARBA" id="ARBA00022737"/>
    </source>
</evidence>